<feature type="transmembrane region" description="Helical" evidence="4">
    <location>
        <begin position="41"/>
        <end position="65"/>
    </location>
</feature>
<dbReference type="AlphaFoldDB" id="A0AA48GLX0"/>
<dbReference type="KEGG" id="msil:METEAL_28780"/>
<proteinExistence type="predicted"/>
<organism evidence="6 7">
    <name type="scientific">Mesoterricola silvestris</name>
    <dbReference type="NCBI Taxonomy" id="2927979"/>
    <lineage>
        <taxon>Bacteria</taxon>
        <taxon>Pseudomonadati</taxon>
        <taxon>Acidobacteriota</taxon>
        <taxon>Holophagae</taxon>
        <taxon>Holophagales</taxon>
        <taxon>Holophagaceae</taxon>
        <taxon>Mesoterricola</taxon>
    </lineage>
</organism>
<dbReference type="CDD" id="cd12797">
    <property type="entry name" value="M23_peptidase"/>
    <property type="match status" value="1"/>
</dbReference>
<keyword evidence="7" id="KW-1185">Reference proteome</keyword>
<keyword evidence="4" id="KW-0472">Membrane</keyword>
<protein>
    <recommendedName>
        <fullName evidence="5">M23ase beta-sheet core domain-containing protein</fullName>
    </recommendedName>
</protein>
<keyword evidence="4" id="KW-0812">Transmembrane</keyword>
<evidence type="ECO:0000313" key="6">
    <source>
        <dbReference type="EMBL" id="BDU73704.1"/>
    </source>
</evidence>
<feature type="coiled-coil region" evidence="2">
    <location>
        <begin position="87"/>
        <end position="114"/>
    </location>
</feature>
<dbReference type="InterPro" id="IPR016047">
    <property type="entry name" value="M23ase_b-sheet_dom"/>
</dbReference>
<evidence type="ECO:0000256" key="3">
    <source>
        <dbReference type="SAM" id="MobiDB-lite"/>
    </source>
</evidence>
<accession>A0AA48GLX0</accession>
<evidence type="ECO:0000256" key="4">
    <source>
        <dbReference type="SAM" id="Phobius"/>
    </source>
</evidence>
<name>A0AA48GLX0_9BACT</name>
<sequence>MMKKTVQRRGLRLSRPDSEQFLTVMFVFAHRTFRWSLERRILVRILATVAAIWTVAMIGASYGLWATKKLMSFTQLQRETYTQKEQLRESLNQAQVLDEEVTSLRKQMSDLLKLLDPKNPTPAIQPAPGALSKDAPSPQKLSELRNDLERTYAQARLLRARMDPIIDRWNHTPSIPPTAGYLSSGFGIRLSPFSRVNEQGDGLLGYHSGFDITNSEGTPIQATADGEVVEAGWMDRYGNGVVIAHSDRVETLYAHMSRVRVKRGQKVSRGDILGDMGRTGNATGVHLHYEVRLNGRPVNPQPYMRLQREWLKGLR</sequence>
<reference evidence="7" key="1">
    <citation type="journal article" date="2023" name="Int. J. Syst. Evol. Microbiol.">
        <title>Mesoterricola silvestris gen. nov., sp. nov., Mesoterricola sediminis sp. nov., Geothrix oryzae sp. nov., Geothrix edaphica sp. nov., Geothrix rubra sp. nov., and Geothrix limicola sp. nov., six novel members of Acidobacteriota isolated from soils.</title>
        <authorList>
            <person name="Itoh H."/>
            <person name="Sugisawa Y."/>
            <person name="Mise K."/>
            <person name="Xu Z."/>
            <person name="Kuniyasu M."/>
            <person name="Ushijima N."/>
            <person name="Kawano K."/>
            <person name="Kobayashi E."/>
            <person name="Shiratori Y."/>
            <person name="Masuda Y."/>
            <person name="Senoo K."/>
        </authorList>
    </citation>
    <scope>NUCLEOTIDE SEQUENCE [LARGE SCALE GENOMIC DNA]</scope>
    <source>
        <strain evidence="7">W79</strain>
    </source>
</reference>
<dbReference type="Pfam" id="PF01551">
    <property type="entry name" value="Peptidase_M23"/>
    <property type="match status" value="1"/>
</dbReference>
<dbReference type="PANTHER" id="PTHR21666">
    <property type="entry name" value="PEPTIDASE-RELATED"/>
    <property type="match status" value="1"/>
</dbReference>
<dbReference type="Gene3D" id="2.70.70.10">
    <property type="entry name" value="Glucose Permease (Domain IIA)"/>
    <property type="match status" value="1"/>
</dbReference>
<dbReference type="InterPro" id="IPR011055">
    <property type="entry name" value="Dup_hybrid_motif"/>
</dbReference>
<evidence type="ECO:0000313" key="7">
    <source>
        <dbReference type="Proteomes" id="UP001238179"/>
    </source>
</evidence>
<dbReference type="SUPFAM" id="SSF51261">
    <property type="entry name" value="Duplicated hybrid motif"/>
    <property type="match status" value="1"/>
</dbReference>
<evidence type="ECO:0000256" key="1">
    <source>
        <dbReference type="ARBA" id="ARBA00022729"/>
    </source>
</evidence>
<dbReference type="PANTHER" id="PTHR21666:SF289">
    <property type="entry name" value="L-ALA--D-GLU ENDOPEPTIDASE"/>
    <property type="match status" value="1"/>
</dbReference>
<dbReference type="InterPro" id="IPR050570">
    <property type="entry name" value="Cell_wall_metabolism_enzyme"/>
</dbReference>
<keyword evidence="4" id="KW-1133">Transmembrane helix</keyword>
<feature type="domain" description="M23ase beta-sheet core" evidence="5">
    <location>
        <begin position="206"/>
        <end position="300"/>
    </location>
</feature>
<dbReference type="EMBL" id="AP027080">
    <property type="protein sequence ID" value="BDU73704.1"/>
    <property type="molecule type" value="Genomic_DNA"/>
</dbReference>
<dbReference type="Proteomes" id="UP001238179">
    <property type="component" value="Chromosome"/>
</dbReference>
<dbReference type="GO" id="GO:0004222">
    <property type="term" value="F:metalloendopeptidase activity"/>
    <property type="evidence" value="ECO:0007669"/>
    <property type="project" value="TreeGrafter"/>
</dbReference>
<feature type="region of interest" description="Disordered" evidence="3">
    <location>
        <begin position="116"/>
        <end position="140"/>
    </location>
</feature>
<keyword evidence="1" id="KW-0732">Signal</keyword>
<keyword evidence="2" id="KW-0175">Coiled coil</keyword>
<evidence type="ECO:0000256" key="2">
    <source>
        <dbReference type="SAM" id="Coils"/>
    </source>
</evidence>
<gene>
    <name evidence="6" type="ORF">METEAL_28780</name>
</gene>
<evidence type="ECO:0000259" key="5">
    <source>
        <dbReference type="Pfam" id="PF01551"/>
    </source>
</evidence>